<feature type="region of interest" description="Disordered" evidence="1">
    <location>
        <begin position="200"/>
        <end position="279"/>
    </location>
</feature>
<gene>
    <name evidence="2" type="ORF">ACFQHK_02845</name>
</gene>
<sequence>MSQESTQTEPSVTALVERARDDLADLVSLALGDGAVEDAVDAVDDLLAVAREAEELLETVDVDDAAASAEPSELPEVIDVGELATGDLDDGVALSRLHRLVDLGELWSSVDVREFWRNKQELEAALAEVGLVDEESEDEGDDGGGFGLDTGDVGFGGGDGGGSDGDGDDDRIPVEAIQAGVQQQLAESLSEFREVALDARDELEAATEKAQERMPEHQQSSSRNPTAVSLVPSARRDAGLAGRASTVPRETRHSEAPNTERLVGRRLRQRSEDEGEDDG</sequence>
<feature type="region of interest" description="Disordered" evidence="1">
    <location>
        <begin position="133"/>
        <end position="174"/>
    </location>
</feature>
<feature type="compositionally biased region" description="Polar residues" evidence="1">
    <location>
        <begin position="217"/>
        <end position="227"/>
    </location>
</feature>
<keyword evidence="3" id="KW-1185">Reference proteome</keyword>
<feature type="compositionally biased region" description="Acidic residues" evidence="1">
    <location>
        <begin position="133"/>
        <end position="142"/>
    </location>
</feature>
<feature type="compositionally biased region" description="Gly residues" evidence="1">
    <location>
        <begin position="143"/>
        <end position="164"/>
    </location>
</feature>
<name>A0ABD5U9M4_9EURY</name>
<evidence type="ECO:0000313" key="2">
    <source>
        <dbReference type="EMBL" id="MFC6835442.1"/>
    </source>
</evidence>
<dbReference type="AlphaFoldDB" id="A0ABD5U9M4"/>
<evidence type="ECO:0000256" key="1">
    <source>
        <dbReference type="SAM" id="MobiDB-lite"/>
    </source>
</evidence>
<organism evidence="2 3">
    <name type="scientific">Halomarina ordinaria</name>
    <dbReference type="NCBI Taxonomy" id="3033939"/>
    <lineage>
        <taxon>Archaea</taxon>
        <taxon>Methanobacteriati</taxon>
        <taxon>Methanobacteriota</taxon>
        <taxon>Stenosarchaea group</taxon>
        <taxon>Halobacteria</taxon>
        <taxon>Halobacteriales</taxon>
        <taxon>Natronomonadaceae</taxon>
        <taxon>Halomarina</taxon>
    </lineage>
</organism>
<protein>
    <submittedName>
        <fullName evidence="2">Uncharacterized protein</fullName>
    </submittedName>
</protein>
<evidence type="ECO:0000313" key="3">
    <source>
        <dbReference type="Proteomes" id="UP001596406"/>
    </source>
</evidence>
<comment type="caution">
    <text evidence="2">The sequence shown here is derived from an EMBL/GenBank/DDBJ whole genome shotgun (WGS) entry which is preliminary data.</text>
</comment>
<proteinExistence type="predicted"/>
<dbReference type="Proteomes" id="UP001596406">
    <property type="component" value="Unassembled WGS sequence"/>
</dbReference>
<accession>A0ABD5U9M4</accession>
<dbReference type="EMBL" id="JBHSXM010000001">
    <property type="protein sequence ID" value="MFC6835442.1"/>
    <property type="molecule type" value="Genomic_DNA"/>
</dbReference>
<reference evidence="2 3" key="1">
    <citation type="journal article" date="2019" name="Int. J. Syst. Evol. Microbiol.">
        <title>The Global Catalogue of Microorganisms (GCM) 10K type strain sequencing project: providing services to taxonomists for standard genome sequencing and annotation.</title>
        <authorList>
            <consortium name="The Broad Institute Genomics Platform"/>
            <consortium name="The Broad Institute Genome Sequencing Center for Infectious Disease"/>
            <person name="Wu L."/>
            <person name="Ma J."/>
        </authorList>
    </citation>
    <scope>NUCLEOTIDE SEQUENCE [LARGE SCALE GENOMIC DNA]</scope>
    <source>
        <strain evidence="2 3">PSRA2</strain>
    </source>
</reference>
<dbReference type="RefSeq" id="WP_304447143.1">
    <property type="nucleotide sequence ID" value="NZ_JARRAH010000001.1"/>
</dbReference>
<feature type="compositionally biased region" description="Basic and acidic residues" evidence="1">
    <location>
        <begin position="200"/>
        <end position="216"/>
    </location>
</feature>